<keyword evidence="10" id="KW-0833">Ubl conjugation pathway</keyword>
<dbReference type="SMART" id="SM00184">
    <property type="entry name" value="RING"/>
    <property type="match status" value="1"/>
</dbReference>
<keyword evidence="13 18" id="KW-0234">DNA repair</keyword>
<dbReference type="UniPathway" id="UPA00143"/>
<dbReference type="Gene3D" id="3.30.160.60">
    <property type="entry name" value="Classic Zinc Finger"/>
    <property type="match status" value="1"/>
</dbReference>
<dbReference type="SMART" id="SM00513">
    <property type="entry name" value="SAP"/>
    <property type="match status" value="1"/>
</dbReference>
<dbReference type="GO" id="GO:0006513">
    <property type="term" value="P:protein monoubiquitination"/>
    <property type="evidence" value="ECO:0007669"/>
    <property type="project" value="InterPro"/>
</dbReference>
<dbReference type="InterPro" id="IPR003034">
    <property type="entry name" value="SAP_dom"/>
</dbReference>
<keyword evidence="24" id="KW-1185">Reference proteome</keyword>
<evidence type="ECO:0000256" key="4">
    <source>
        <dbReference type="ARBA" id="ARBA00009506"/>
    </source>
</evidence>
<feature type="domain" description="UBZ4-type" evidence="22">
    <location>
        <begin position="229"/>
        <end position="256"/>
    </location>
</feature>
<keyword evidence="12" id="KW-0238">DNA-binding</keyword>
<evidence type="ECO:0000313" key="24">
    <source>
        <dbReference type="Proteomes" id="UP000005207"/>
    </source>
</evidence>
<feature type="region of interest" description="Disordered" evidence="19">
    <location>
        <begin position="377"/>
        <end position="453"/>
    </location>
</feature>
<dbReference type="PROSITE" id="PS50800">
    <property type="entry name" value="SAP"/>
    <property type="match status" value="1"/>
</dbReference>
<evidence type="ECO:0000256" key="8">
    <source>
        <dbReference type="ARBA" id="ARBA00022763"/>
    </source>
</evidence>
<dbReference type="GO" id="GO:0008270">
    <property type="term" value="F:zinc ion binding"/>
    <property type="evidence" value="ECO:0007669"/>
    <property type="project" value="UniProtKB-KW"/>
</dbReference>
<dbReference type="FunFam" id="3.30.160.60:FF:000331">
    <property type="entry name" value="E3 ubiquitin-protein ligase RAD18"/>
    <property type="match status" value="1"/>
</dbReference>
<feature type="domain" description="RING-type" evidence="20">
    <location>
        <begin position="25"/>
        <end position="63"/>
    </location>
</feature>
<dbReference type="EC" id="2.3.2.27" evidence="5"/>
<reference evidence="23" key="2">
    <citation type="submission" date="2025-08" db="UniProtKB">
        <authorList>
            <consortium name="Ensembl"/>
        </authorList>
    </citation>
    <scope>IDENTIFICATION</scope>
</reference>
<organism evidence="23 24">
    <name type="scientific">Oreochromis niloticus</name>
    <name type="common">Nile tilapia</name>
    <name type="synonym">Tilapia nilotica</name>
    <dbReference type="NCBI Taxonomy" id="8128"/>
    <lineage>
        <taxon>Eukaryota</taxon>
        <taxon>Metazoa</taxon>
        <taxon>Chordata</taxon>
        <taxon>Craniata</taxon>
        <taxon>Vertebrata</taxon>
        <taxon>Euteleostomi</taxon>
        <taxon>Actinopterygii</taxon>
        <taxon>Neopterygii</taxon>
        <taxon>Teleostei</taxon>
        <taxon>Neoteleostei</taxon>
        <taxon>Acanthomorphata</taxon>
        <taxon>Ovalentaria</taxon>
        <taxon>Cichlomorphae</taxon>
        <taxon>Cichliformes</taxon>
        <taxon>Cichlidae</taxon>
        <taxon>African cichlids</taxon>
        <taxon>Pseudocrenilabrinae</taxon>
        <taxon>Oreochromini</taxon>
        <taxon>Oreochromis</taxon>
    </lineage>
</organism>
<evidence type="ECO:0000256" key="16">
    <source>
        <dbReference type="ARBA" id="ARBA00082369"/>
    </source>
</evidence>
<dbReference type="PROSITE" id="PS50089">
    <property type="entry name" value="ZF_RING_2"/>
    <property type="match status" value="1"/>
</dbReference>
<evidence type="ECO:0000256" key="13">
    <source>
        <dbReference type="ARBA" id="ARBA00023204"/>
    </source>
</evidence>
<dbReference type="InterPro" id="IPR039577">
    <property type="entry name" value="Rad18"/>
</dbReference>
<evidence type="ECO:0000256" key="10">
    <source>
        <dbReference type="ARBA" id="ARBA00022786"/>
    </source>
</evidence>
<evidence type="ECO:0000259" key="22">
    <source>
        <dbReference type="PROSITE" id="PS51908"/>
    </source>
</evidence>
<evidence type="ECO:0000313" key="23">
    <source>
        <dbReference type="Ensembl" id="ENSONIP00000067219.1"/>
    </source>
</evidence>
<dbReference type="Pfam" id="PF13923">
    <property type="entry name" value="zf-C3HC4_2"/>
    <property type="match status" value="1"/>
</dbReference>
<evidence type="ECO:0000256" key="2">
    <source>
        <dbReference type="ARBA" id="ARBA00004123"/>
    </source>
</evidence>
<evidence type="ECO:0000256" key="19">
    <source>
        <dbReference type="SAM" id="MobiDB-lite"/>
    </source>
</evidence>
<feature type="compositionally biased region" description="Basic and acidic residues" evidence="19">
    <location>
        <begin position="418"/>
        <end position="427"/>
    </location>
</feature>
<keyword evidence="9 17" id="KW-0863">Zinc-finger</keyword>
<accession>A0A669E6K0</accession>
<dbReference type="PANTHER" id="PTHR14134">
    <property type="entry name" value="E3 UBIQUITIN-PROTEIN LIGASE RAD18"/>
    <property type="match status" value="1"/>
</dbReference>
<evidence type="ECO:0000259" key="21">
    <source>
        <dbReference type="PROSITE" id="PS50800"/>
    </source>
</evidence>
<evidence type="ECO:0000256" key="1">
    <source>
        <dbReference type="ARBA" id="ARBA00000900"/>
    </source>
</evidence>
<name>A0A669E6K0_ORENI</name>
<dbReference type="InterPro" id="IPR006642">
    <property type="entry name" value="Rad18_UBZ4"/>
</dbReference>
<dbReference type="InterPro" id="IPR017907">
    <property type="entry name" value="Znf_RING_CS"/>
</dbReference>
<comment type="pathway">
    <text evidence="3">Protein modification; protein ubiquitination.</text>
</comment>
<keyword evidence="8 18" id="KW-0227">DNA damage</keyword>
<dbReference type="PROSITE" id="PS51908">
    <property type="entry name" value="ZF_UBZ4"/>
    <property type="match status" value="1"/>
</dbReference>
<protein>
    <recommendedName>
        <fullName evidence="5">RING-type E3 ubiquitin transferase</fullName>
        <ecNumber evidence="5">2.3.2.27</ecNumber>
    </recommendedName>
    <alternativeName>
        <fullName evidence="15 16">RING-type E3 ubiquitin transferase RAD18</fullName>
    </alternativeName>
</protein>
<dbReference type="GO" id="GO:0006281">
    <property type="term" value="P:DNA repair"/>
    <property type="evidence" value="ECO:0007669"/>
    <property type="project" value="UniProtKB-KW"/>
</dbReference>
<evidence type="ECO:0000256" key="5">
    <source>
        <dbReference type="ARBA" id="ARBA00012483"/>
    </source>
</evidence>
<dbReference type="Ensembl" id="ENSONIT00000086839.1">
    <property type="protein sequence ID" value="ENSONIP00000067219.1"/>
    <property type="gene ID" value="ENSONIG00000018979.2"/>
</dbReference>
<evidence type="ECO:0000256" key="9">
    <source>
        <dbReference type="ARBA" id="ARBA00022771"/>
    </source>
</evidence>
<feature type="region of interest" description="Disordered" evidence="19">
    <location>
        <begin position="97"/>
        <end position="120"/>
    </location>
</feature>
<dbReference type="Pfam" id="PF02037">
    <property type="entry name" value="SAP"/>
    <property type="match status" value="1"/>
</dbReference>
<gene>
    <name evidence="23" type="primary">RAD18</name>
    <name evidence="23" type="synonym">rad18</name>
</gene>
<dbReference type="GeneTree" id="ENSGT00390000011230"/>
<feature type="compositionally biased region" description="Low complexity" evidence="19">
    <location>
        <begin position="396"/>
        <end position="413"/>
    </location>
</feature>
<evidence type="ECO:0000256" key="17">
    <source>
        <dbReference type="PROSITE-ProRule" id="PRU00175"/>
    </source>
</evidence>
<dbReference type="GO" id="GO:0003697">
    <property type="term" value="F:single-stranded DNA binding"/>
    <property type="evidence" value="ECO:0007669"/>
    <property type="project" value="InterPro"/>
</dbReference>
<dbReference type="SUPFAM" id="SSF57850">
    <property type="entry name" value="RING/U-box"/>
    <property type="match status" value="1"/>
</dbReference>
<evidence type="ECO:0000256" key="15">
    <source>
        <dbReference type="ARBA" id="ARBA00031783"/>
    </source>
</evidence>
<reference evidence="24" key="1">
    <citation type="submission" date="2012-01" db="EMBL/GenBank/DDBJ databases">
        <title>The Genome Sequence of Oreochromis niloticus (Nile Tilapia).</title>
        <authorList>
            <consortium name="Broad Institute Genome Assembly Team"/>
            <consortium name="Broad Institute Sequencing Platform"/>
            <person name="Di Palma F."/>
            <person name="Johnson J."/>
            <person name="Lander E.S."/>
            <person name="Lindblad-Toh K."/>
        </authorList>
    </citation>
    <scope>NUCLEOTIDE SEQUENCE [LARGE SCALE GENOMIC DNA]</scope>
</reference>
<dbReference type="Proteomes" id="UP000005207">
    <property type="component" value="Linkage group LG5"/>
</dbReference>
<sequence length="453" mass="50832">MAFEMEADLPPSLACLKNVDALLRCPICFDFLNISMMTKCSHNFCSLCIRKFLSYKLQCPVCNTQMTEADLRNNRLLDDLVTNFQSARQQLLKAQFDSPPISPKTPASAVKCKTPKERGQKCNNSVLSQFFQKKSKTPPSKETQRNGSISEWVQEGKRWTAGIHNDTDLHSGKAELSVVVKEEPIDMDDASTYGSTSLRLEPTAFPSISAENGMADSLTPSKDIKPIIKVECPVCSVSVSQHFINKHLDTCLTSGDKKESLRSQKRRPMPKLVYNLLSVQELKRRLKECHLSLQGSRDQLIKRHQDFVYLYNAQCDSLNPRSAEEIAKEVEANEKMRNQLQGKAKPVMVFSKNHSEKEIEDMHSNYNQGAQIKSCTEVKVEHEAEDEESGGVIELSSSPAYSDVSISSSISDIFGPEPARKDVERTPGRKRTSHSTEDNATLSPVLGKRRRKT</sequence>
<feature type="domain" description="SAP" evidence="21">
    <location>
        <begin position="274"/>
        <end position="308"/>
    </location>
</feature>
<evidence type="ECO:0000256" key="3">
    <source>
        <dbReference type="ARBA" id="ARBA00004906"/>
    </source>
</evidence>
<comment type="subcellular location">
    <subcellularLocation>
        <location evidence="2">Nucleus</location>
    </subcellularLocation>
</comment>
<dbReference type="GO" id="GO:0061630">
    <property type="term" value="F:ubiquitin protein ligase activity"/>
    <property type="evidence" value="ECO:0007669"/>
    <property type="project" value="UniProtKB-EC"/>
</dbReference>
<evidence type="ECO:0000256" key="7">
    <source>
        <dbReference type="ARBA" id="ARBA00022723"/>
    </source>
</evidence>
<reference evidence="23" key="3">
    <citation type="submission" date="2025-09" db="UniProtKB">
        <authorList>
            <consortium name="Ensembl"/>
        </authorList>
    </citation>
    <scope>IDENTIFICATION</scope>
</reference>
<dbReference type="CDD" id="cd16529">
    <property type="entry name" value="RING-HC_RAD18"/>
    <property type="match status" value="1"/>
</dbReference>
<evidence type="ECO:0000256" key="11">
    <source>
        <dbReference type="ARBA" id="ARBA00022833"/>
    </source>
</evidence>
<comment type="similarity">
    <text evidence="4">Belongs to the RAD18 family.</text>
</comment>
<dbReference type="InterPro" id="IPR013083">
    <property type="entry name" value="Znf_RING/FYVE/PHD"/>
</dbReference>
<evidence type="ECO:0000256" key="14">
    <source>
        <dbReference type="ARBA" id="ARBA00023242"/>
    </source>
</evidence>
<keyword evidence="6" id="KW-0808">Transferase</keyword>
<dbReference type="PROSITE" id="PS00518">
    <property type="entry name" value="ZF_RING_1"/>
    <property type="match status" value="1"/>
</dbReference>
<evidence type="ECO:0000256" key="6">
    <source>
        <dbReference type="ARBA" id="ARBA00022679"/>
    </source>
</evidence>
<evidence type="ECO:0000256" key="12">
    <source>
        <dbReference type="ARBA" id="ARBA00023125"/>
    </source>
</evidence>
<dbReference type="PANTHER" id="PTHR14134:SF2">
    <property type="entry name" value="E3 UBIQUITIN-PROTEIN LIGASE RAD18"/>
    <property type="match status" value="1"/>
</dbReference>
<keyword evidence="14" id="KW-0539">Nucleus</keyword>
<keyword evidence="7" id="KW-0479">Metal-binding</keyword>
<dbReference type="GO" id="GO:0006301">
    <property type="term" value="P:DNA damage tolerance"/>
    <property type="evidence" value="ECO:0007669"/>
    <property type="project" value="InterPro"/>
</dbReference>
<dbReference type="GO" id="GO:0005634">
    <property type="term" value="C:nucleus"/>
    <property type="evidence" value="ECO:0007669"/>
    <property type="project" value="UniProtKB-SubCell"/>
</dbReference>
<keyword evidence="11" id="KW-0862">Zinc</keyword>
<evidence type="ECO:0000256" key="18">
    <source>
        <dbReference type="PROSITE-ProRule" id="PRU01256"/>
    </source>
</evidence>
<dbReference type="FunFam" id="3.30.40.10:FF:000172">
    <property type="entry name" value="E3 ubiquitin-protein ligase RAD18"/>
    <property type="match status" value="1"/>
</dbReference>
<dbReference type="Gene3D" id="3.30.40.10">
    <property type="entry name" value="Zinc/RING finger domain, C3HC4 (zinc finger)"/>
    <property type="match status" value="1"/>
</dbReference>
<dbReference type="GO" id="GO:0097505">
    <property type="term" value="C:Rad6-Rad18 complex"/>
    <property type="evidence" value="ECO:0007669"/>
    <property type="project" value="TreeGrafter"/>
</dbReference>
<evidence type="ECO:0000259" key="20">
    <source>
        <dbReference type="PROSITE" id="PS50089"/>
    </source>
</evidence>
<dbReference type="SMART" id="SM00734">
    <property type="entry name" value="ZnF_Rad18"/>
    <property type="match status" value="2"/>
</dbReference>
<proteinExistence type="inferred from homology"/>
<comment type="catalytic activity">
    <reaction evidence="1">
        <text>S-ubiquitinyl-[E2 ubiquitin-conjugating enzyme]-L-cysteine + [acceptor protein]-L-lysine = [E2 ubiquitin-conjugating enzyme]-L-cysteine + N(6)-ubiquitinyl-[acceptor protein]-L-lysine.</text>
        <dbReference type="EC" id="2.3.2.27"/>
    </reaction>
</comment>
<dbReference type="AlphaFoldDB" id="A0A669E6K0"/>
<dbReference type="InterPro" id="IPR001841">
    <property type="entry name" value="Znf_RING"/>
</dbReference>
<feature type="region of interest" description="Disordered" evidence="19">
    <location>
        <begin position="132"/>
        <end position="151"/>
    </location>
</feature>